<proteinExistence type="predicted"/>
<dbReference type="EMBL" id="CP042914">
    <property type="protein sequence ID" value="QEG39405.1"/>
    <property type="molecule type" value="Genomic_DNA"/>
</dbReference>
<gene>
    <name evidence="1" type="ORF">UC8_13940</name>
</gene>
<evidence type="ECO:0000313" key="1">
    <source>
        <dbReference type="EMBL" id="QEG39405.1"/>
    </source>
</evidence>
<dbReference type="RefSeq" id="WP_068138900.1">
    <property type="nucleotide sequence ID" value="NZ_CP042914.1"/>
</dbReference>
<dbReference type="KEGG" id="rul:UC8_13940"/>
<dbReference type="AlphaFoldDB" id="A0A5B9QPG8"/>
<name>A0A5B9QPG8_9BACT</name>
<accession>A0A5B9QPG8</accession>
<keyword evidence="2" id="KW-1185">Reference proteome</keyword>
<dbReference type="OrthoDB" id="9912482at2"/>
<organism evidence="1 2">
    <name type="scientific">Roseimaritima ulvae</name>
    <dbReference type="NCBI Taxonomy" id="980254"/>
    <lineage>
        <taxon>Bacteria</taxon>
        <taxon>Pseudomonadati</taxon>
        <taxon>Planctomycetota</taxon>
        <taxon>Planctomycetia</taxon>
        <taxon>Pirellulales</taxon>
        <taxon>Pirellulaceae</taxon>
        <taxon>Roseimaritima</taxon>
    </lineage>
</organism>
<reference evidence="1 2" key="1">
    <citation type="submission" date="2019-08" db="EMBL/GenBank/DDBJ databases">
        <title>Deep-cultivation of Planctomycetes and their phenomic and genomic characterization uncovers novel biology.</title>
        <authorList>
            <person name="Wiegand S."/>
            <person name="Jogler M."/>
            <person name="Boedeker C."/>
            <person name="Pinto D."/>
            <person name="Vollmers J."/>
            <person name="Rivas-Marin E."/>
            <person name="Kohn T."/>
            <person name="Peeters S.H."/>
            <person name="Heuer A."/>
            <person name="Rast P."/>
            <person name="Oberbeckmann S."/>
            <person name="Bunk B."/>
            <person name="Jeske O."/>
            <person name="Meyerdierks A."/>
            <person name="Storesund J.E."/>
            <person name="Kallscheuer N."/>
            <person name="Luecker S."/>
            <person name="Lage O.M."/>
            <person name="Pohl T."/>
            <person name="Merkel B.J."/>
            <person name="Hornburger P."/>
            <person name="Mueller R.-W."/>
            <person name="Bruemmer F."/>
            <person name="Labrenz M."/>
            <person name="Spormann A.M."/>
            <person name="Op den Camp H."/>
            <person name="Overmann J."/>
            <person name="Amann R."/>
            <person name="Jetten M.S.M."/>
            <person name="Mascher T."/>
            <person name="Medema M.H."/>
            <person name="Devos D.P."/>
            <person name="Kaster A.-K."/>
            <person name="Ovreas L."/>
            <person name="Rohde M."/>
            <person name="Galperin M.Y."/>
            <person name="Jogler C."/>
        </authorList>
    </citation>
    <scope>NUCLEOTIDE SEQUENCE [LARGE SCALE GENOMIC DNA]</scope>
    <source>
        <strain evidence="1 2">UC8</strain>
    </source>
</reference>
<evidence type="ECO:0000313" key="2">
    <source>
        <dbReference type="Proteomes" id="UP000325286"/>
    </source>
</evidence>
<protein>
    <submittedName>
        <fullName evidence="1">Uncharacterized protein</fullName>
    </submittedName>
</protein>
<dbReference type="Proteomes" id="UP000325286">
    <property type="component" value="Chromosome"/>
</dbReference>
<sequence>MSDATKELDKYLLQHLSDWVDDNEHLELENQRIEEIIPGVLQYNLLEKRSGKWRRGFGIDCPEDRVDELSERLRAKQAQVRWAEPRSSNLLLPVPATSSGSVFISESSLPKTHSQHDKVGPWVHDAQEILTRLEDPTATESEQCLAVLFAEKVSFVDDAQDRLLQVLNVFIEGNRLSDDADRMVYLCSAIRKYAMNMRQSQFDEYCDWLIPTDTTPVHHEVEMEFLKGLSYRLQFAELTLPQEFPHAISIISDIAIGYLRRSLILQKSYANTAMLAIICIAVLEAISSDSPSLVLELLETVDSLQISWFSEMIEDNLDEAVTFVTQHNPAVGEILSTALDQK</sequence>